<evidence type="ECO:0000256" key="18">
    <source>
        <dbReference type="ARBA" id="ARBA00023136"/>
    </source>
</evidence>
<comment type="subcellular location">
    <subcellularLocation>
        <location evidence="1 19">Cell inner membrane</location>
    </subcellularLocation>
</comment>
<dbReference type="InterPro" id="IPR004678">
    <property type="entry name" value="Cyt_c_oxidase_cbb3_su3"/>
</dbReference>
<dbReference type="Pfam" id="PF13442">
    <property type="entry name" value="Cytochrome_CBB3"/>
    <property type="match status" value="2"/>
</dbReference>
<keyword evidence="17 19" id="KW-0406">Ion transport</keyword>
<keyword evidence="7 19" id="KW-0349">Heme</keyword>
<proteinExistence type="inferred from homology"/>
<evidence type="ECO:0000256" key="1">
    <source>
        <dbReference type="ARBA" id="ARBA00004533"/>
    </source>
</evidence>
<evidence type="ECO:0000256" key="4">
    <source>
        <dbReference type="ARBA" id="ARBA00022448"/>
    </source>
</evidence>
<accession>A0ABV8UE11</accession>
<dbReference type="InterPro" id="IPR008168">
    <property type="entry name" value="Cyt_C_IC"/>
</dbReference>
<evidence type="ECO:0000256" key="2">
    <source>
        <dbReference type="ARBA" id="ARBA00004673"/>
    </source>
</evidence>
<evidence type="ECO:0000313" key="22">
    <source>
        <dbReference type="EMBL" id="MFC4349479.1"/>
    </source>
</evidence>
<comment type="similarity">
    <text evidence="3 19">Belongs to the CcoP / FixP family.</text>
</comment>
<evidence type="ECO:0000259" key="21">
    <source>
        <dbReference type="PROSITE" id="PS51007"/>
    </source>
</evidence>
<keyword evidence="6 19" id="KW-0997">Cell inner membrane</keyword>
<keyword evidence="9 20" id="KW-0812">Transmembrane</keyword>
<keyword evidence="8 19" id="KW-0679">Respiratory chain</keyword>
<evidence type="ECO:0000256" key="20">
    <source>
        <dbReference type="SAM" id="Phobius"/>
    </source>
</evidence>
<evidence type="ECO:0000256" key="9">
    <source>
        <dbReference type="ARBA" id="ARBA00022692"/>
    </source>
</evidence>
<dbReference type="PIRSF" id="PIRSF000006">
    <property type="entry name" value="Cbb3-Cox_fixP"/>
    <property type="match status" value="1"/>
</dbReference>
<feature type="transmembrane region" description="Helical" evidence="20">
    <location>
        <begin position="34"/>
        <end position="56"/>
    </location>
</feature>
<dbReference type="NCBIfam" id="TIGR00782">
    <property type="entry name" value="ccoP"/>
    <property type="match status" value="1"/>
</dbReference>
<evidence type="ECO:0000256" key="3">
    <source>
        <dbReference type="ARBA" id="ARBA00006113"/>
    </source>
</evidence>
<comment type="function">
    <text evidence="19">C-type cytochrome. Part of the cbb3-type cytochrome c oxidase complex.</text>
</comment>
<evidence type="ECO:0000256" key="8">
    <source>
        <dbReference type="ARBA" id="ARBA00022660"/>
    </source>
</evidence>
<name>A0ABV8UE11_9PROT</name>
<dbReference type="Gene3D" id="6.10.280.130">
    <property type="match status" value="1"/>
</dbReference>
<dbReference type="Pfam" id="PF14715">
    <property type="entry name" value="FixP_N"/>
    <property type="match status" value="1"/>
</dbReference>
<dbReference type="PANTHER" id="PTHR33751">
    <property type="entry name" value="CBB3-TYPE CYTOCHROME C OXIDASE SUBUNIT FIXP"/>
    <property type="match status" value="1"/>
</dbReference>
<dbReference type="InterPro" id="IPR036909">
    <property type="entry name" value="Cyt_c-like_dom_sf"/>
</dbReference>
<protein>
    <recommendedName>
        <fullName evidence="19">Cbb3-type cytochrome c oxidase subunit</fullName>
    </recommendedName>
</protein>
<keyword evidence="15 19" id="KW-0560">Oxidoreductase</keyword>
<dbReference type="Proteomes" id="UP001595776">
    <property type="component" value="Unassembled WGS sequence"/>
</dbReference>
<dbReference type="PANTHER" id="PTHR33751:SF1">
    <property type="entry name" value="CBB3-TYPE CYTOCHROME C OXIDASE SUBUNIT FIXP"/>
    <property type="match status" value="1"/>
</dbReference>
<dbReference type="InterPro" id="IPR038414">
    <property type="entry name" value="CcoP_N_sf"/>
</dbReference>
<evidence type="ECO:0000256" key="10">
    <source>
        <dbReference type="ARBA" id="ARBA00022723"/>
    </source>
</evidence>
<evidence type="ECO:0000256" key="6">
    <source>
        <dbReference type="ARBA" id="ARBA00022519"/>
    </source>
</evidence>
<keyword evidence="5 19" id="KW-1003">Cell membrane</keyword>
<keyword evidence="10 19" id="KW-0479">Metal-binding</keyword>
<keyword evidence="14 20" id="KW-1133">Transmembrane helix</keyword>
<reference evidence="23" key="1">
    <citation type="journal article" date="2019" name="Int. J. Syst. Evol. Microbiol.">
        <title>The Global Catalogue of Microorganisms (GCM) 10K type strain sequencing project: providing services to taxonomists for standard genome sequencing and annotation.</title>
        <authorList>
            <consortium name="The Broad Institute Genomics Platform"/>
            <consortium name="The Broad Institute Genome Sequencing Center for Infectious Disease"/>
            <person name="Wu L."/>
            <person name="Ma J."/>
        </authorList>
    </citation>
    <scope>NUCLEOTIDE SEQUENCE [LARGE SCALE GENOMIC DNA]</scope>
    <source>
        <strain evidence="23">CGMCC 1.15304</strain>
    </source>
</reference>
<organism evidence="22 23">
    <name type="scientific">Kordiimonas lipolytica</name>
    <dbReference type="NCBI Taxonomy" id="1662421"/>
    <lineage>
        <taxon>Bacteria</taxon>
        <taxon>Pseudomonadati</taxon>
        <taxon>Pseudomonadota</taxon>
        <taxon>Alphaproteobacteria</taxon>
        <taxon>Kordiimonadales</taxon>
        <taxon>Kordiimonadaceae</taxon>
        <taxon>Kordiimonas</taxon>
    </lineage>
</organism>
<sequence length="291" mass="31977">MSDNNIEKDDFTGVETTGHEWDGIKELNNPAPRWWLIVLLISIVWAIGYWVVYPAWPTLSGDGERGGTKGKLGWTQYEQLKESQAEIVARRGAYLDRFNAASFDEIRDDEELYAFAVAGGASAFKDNCATCHGTGGSGSAGYPNLLDDDWLWGGDVDTIHETIRVGIRGEHDETRYSEMPAFGDMLNTKEISDISDYVLSFTSGSGYDGPGKELFEQQCAACHGMDGTGIRDFGAPNLADAIWFYGGTKGDIMSQIRRPKHGVMPAWAARLDESTIRQLAIYVHSLGGGEE</sequence>
<evidence type="ECO:0000256" key="12">
    <source>
        <dbReference type="ARBA" id="ARBA00022781"/>
    </source>
</evidence>
<evidence type="ECO:0000256" key="13">
    <source>
        <dbReference type="ARBA" id="ARBA00022982"/>
    </source>
</evidence>
<gene>
    <name evidence="22" type="primary">ccoP</name>
    <name evidence="22" type="ORF">ACFO5Q_16620</name>
</gene>
<keyword evidence="11" id="KW-0677">Repeat</keyword>
<comment type="cofactor">
    <cofactor evidence="19">
        <name>heme c</name>
        <dbReference type="ChEBI" id="CHEBI:61717"/>
    </cofactor>
    <text evidence="19">Binds 2 heme C groups per subunit.</text>
</comment>
<comment type="pathway">
    <text evidence="2 19">Energy metabolism; oxidative phosphorylation.</text>
</comment>
<comment type="caution">
    <text evidence="22">The sequence shown here is derived from an EMBL/GenBank/DDBJ whole genome shotgun (WGS) entry which is preliminary data.</text>
</comment>
<dbReference type="RefSeq" id="WP_068146610.1">
    <property type="nucleotide sequence ID" value="NZ_JBHSCR010000017.1"/>
</dbReference>
<evidence type="ECO:0000256" key="19">
    <source>
        <dbReference type="PIRNR" id="PIRNR000006"/>
    </source>
</evidence>
<keyword evidence="13 19" id="KW-0249">Electron transport</keyword>
<evidence type="ECO:0000256" key="5">
    <source>
        <dbReference type="ARBA" id="ARBA00022475"/>
    </source>
</evidence>
<comment type="subunit">
    <text evidence="19">Component of the cbb3-type cytochrome c oxidase.</text>
</comment>
<dbReference type="Gene3D" id="1.10.760.10">
    <property type="entry name" value="Cytochrome c-like domain"/>
    <property type="match status" value="2"/>
</dbReference>
<feature type="domain" description="Cytochrome c" evidence="21">
    <location>
        <begin position="115"/>
        <end position="202"/>
    </location>
</feature>
<evidence type="ECO:0000256" key="16">
    <source>
        <dbReference type="ARBA" id="ARBA00023004"/>
    </source>
</evidence>
<evidence type="ECO:0000256" key="17">
    <source>
        <dbReference type="ARBA" id="ARBA00023065"/>
    </source>
</evidence>
<keyword evidence="4 19" id="KW-0813">Transport</keyword>
<dbReference type="EMBL" id="JBHSCR010000017">
    <property type="protein sequence ID" value="MFC4349479.1"/>
    <property type="molecule type" value="Genomic_DNA"/>
</dbReference>
<evidence type="ECO:0000313" key="23">
    <source>
        <dbReference type="Proteomes" id="UP001595776"/>
    </source>
</evidence>
<evidence type="ECO:0000256" key="14">
    <source>
        <dbReference type="ARBA" id="ARBA00022989"/>
    </source>
</evidence>
<evidence type="ECO:0000256" key="15">
    <source>
        <dbReference type="ARBA" id="ARBA00023002"/>
    </source>
</evidence>
<dbReference type="PROSITE" id="PS51007">
    <property type="entry name" value="CYTC"/>
    <property type="match status" value="2"/>
</dbReference>
<dbReference type="InterPro" id="IPR050597">
    <property type="entry name" value="Cytochrome_c_Oxidase_Subunit"/>
</dbReference>
<keyword evidence="18 19" id="KW-0472">Membrane</keyword>
<dbReference type="PRINTS" id="PR00605">
    <property type="entry name" value="CYTCHROMECIC"/>
</dbReference>
<evidence type="ECO:0000256" key="11">
    <source>
        <dbReference type="ARBA" id="ARBA00022737"/>
    </source>
</evidence>
<feature type="domain" description="Cytochrome c" evidence="21">
    <location>
        <begin position="206"/>
        <end position="287"/>
    </location>
</feature>
<dbReference type="SUPFAM" id="SSF46626">
    <property type="entry name" value="Cytochrome c"/>
    <property type="match status" value="2"/>
</dbReference>
<keyword evidence="12 19" id="KW-0375">Hydrogen ion transport</keyword>
<dbReference type="InterPro" id="IPR032858">
    <property type="entry name" value="CcoP_N"/>
</dbReference>
<keyword evidence="16 19" id="KW-0408">Iron</keyword>
<evidence type="ECO:0000256" key="7">
    <source>
        <dbReference type="ARBA" id="ARBA00022617"/>
    </source>
</evidence>
<keyword evidence="23" id="KW-1185">Reference proteome</keyword>
<dbReference type="InterPro" id="IPR009056">
    <property type="entry name" value="Cyt_c-like_dom"/>
</dbReference>